<keyword evidence="2" id="KW-0812">Transmembrane</keyword>
<evidence type="ECO:0000313" key="5">
    <source>
        <dbReference type="Proteomes" id="UP001432161"/>
    </source>
</evidence>
<evidence type="ECO:0000256" key="1">
    <source>
        <dbReference type="SAM" id="MobiDB-lite"/>
    </source>
</evidence>
<feature type="region of interest" description="Disordered" evidence="1">
    <location>
        <begin position="1"/>
        <end position="73"/>
    </location>
</feature>
<evidence type="ECO:0000313" key="4">
    <source>
        <dbReference type="EMBL" id="WUR38525.1"/>
    </source>
</evidence>
<evidence type="ECO:0000259" key="3">
    <source>
        <dbReference type="Pfam" id="PF19803"/>
    </source>
</evidence>
<dbReference type="EMBL" id="CP108330">
    <property type="protein sequence ID" value="WUR38525.1"/>
    <property type="molecule type" value="Genomic_DNA"/>
</dbReference>
<dbReference type="Proteomes" id="UP001432161">
    <property type="component" value="Chromosome"/>
</dbReference>
<feature type="domain" description="DUF6286" evidence="3">
    <location>
        <begin position="139"/>
        <end position="243"/>
    </location>
</feature>
<accession>A0ABZ1V1Z8</accession>
<protein>
    <submittedName>
        <fullName evidence="4">DUF6286 domain-containing protein</fullName>
    </submittedName>
</protein>
<proteinExistence type="predicted"/>
<dbReference type="Pfam" id="PF19803">
    <property type="entry name" value="DUF6286"/>
    <property type="match status" value="1"/>
</dbReference>
<feature type="transmembrane region" description="Helical" evidence="2">
    <location>
        <begin position="80"/>
        <end position="103"/>
    </location>
</feature>
<evidence type="ECO:0000256" key="2">
    <source>
        <dbReference type="SAM" id="Phobius"/>
    </source>
</evidence>
<keyword evidence="2" id="KW-0472">Membrane</keyword>
<feature type="transmembrane region" description="Helical" evidence="2">
    <location>
        <begin position="128"/>
        <end position="150"/>
    </location>
</feature>
<dbReference type="InterPro" id="IPR046253">
    <property type="entry name" value="DUF6286"/>
</dbReference>
<organism evidence="4 5">
    <name type="scientific">Streptomyces griseoaurantiacus</name>
    <dbReference type="NCBI Taxonomy" id="68213"/>
    <lineage>
        <taxon>Bacteria</taxon>
        <taxon>Bacillati</taxon>
        <taxon>Actinomycetota</taxon>
        <taxon>Actinomycetes</taxon>
        <taxon>Kitasatosporales</taxon>
        <taxon>Streptomycetaceae</taxon>
        <taxon>Streptomyces</taxon>
        <taxon>Streptomyces aurantiacus group</taxon>
    </lineage>
</organism>
<gene>
    <name evidence="4" type="ORF">OHN36_15760</name>
</gene>
<keyword evidence="2" id="KW-1133">Transmembrane helix</keyword>
<keyword evidence="5" id="KW-1185">Reference proteome</keyword>
<sequence length="247" mass="26848">MTSEPDVPDRGGAPSSRHRAAAVPAREPGPPAHDRPAHDRPAQDRPAQDPPTHDPSAHDAPSGAPDAGYRTRRPWSARRLPTALVATVVLVAAGAALIDVVLVRAGRPAALWRRRLADELAGRPVDDVWVLAGAAAAVALGLWLIVLALTPGLRHWLPLRSPEPGLRASLDRDGAADLLRDAAMRVPGVGAARVRVRRRRAKARADVHFRDPRQVKDDLTAVLDEERDRMALARPPRIVVRVRRRPR</sequence>
<reference evidence="4" key="1">
    <citation type="submission" date="2022-10" db="EMBL/GenBank/DDBJ databases">
        <title>The complete genomes of actinobacterial strains from the NBC collection.</title>
        <authorList>
            <person name="Joergensen T.S."/>
            <person name="Alvarez Arevalo M."/>
            <person name="Sterndorff E.B."/>
            <person name="Faurdal D."/>
            <person name="Vuksanovic O."/>
            <person name="Mourched A.-S."/>
            <person name="Charusanti P."/>
            <person name="Shaw S."/>
            <person name="Blin K."/>
            <person name="Weber T."/>
        </authorList>
    </citation>
    <scope>NUCLEOTIDE SEQUENCE</scope>
    <source>
        <strain evidence="4">NBC_00489</strain>
    </source>
</reference>
<feature type="compositionally biased region" description="Basic and acidic residues" evidence="1">
    <location>
        <begin position="32"/>
        <end position="57"/>
    </location>
</feature>
<name>A0ABZ1V1Z8_9ACTN</name>